<proteinExistence type="predicted"/>
<dbReference type="EMBL" id="NVWI01000003">
    <property type="protein sequence ID" value="PCJ42102.1"/>
    <property type="molecule type" value="Genomic_DNA"/>
</dbReference>
<dbReference type="InterPro" id="IPR013321">
    <property type="entry name" value="Arc_rbn_hlx_hlx"/>
</dbReference>
<reference evidence="3" key="1">
    <citation type="submission" date="2017-08" db="EMBL/GenBank/DDBJ databases">
        <title>A dynamic microbial community with high functional redundancy inhabits the cold, oxic subseafloor aquifer.</title>
        <authorList>
            <person name="Tully B.J."/>
            <person name="Wheat C.G."/>
            <person name="Glazer B.T."/>
            <person name="Huber J.A."/>
        </authorList>
    </citation>
    <scope>NUCLEOTIDE SEQUENCE [LARGE SCALE GENOMIC DNA]</scope>
</reference>
<sequence length="108" mass="12393">MHYVSDSIKNTPALVEKFVIRLPNGLREQIKALSEQNRRSMNSEIIMVLEKHIQQYSQEDIQAFSAENLLQEVRADEHKNVPATDQVLQKRLDALPAEKKEALLELLG</sequence>
<dbReference type="Gene3D" id="1.10.1220.10">
    <property type="entry name" value="Met repressor-like"/>
    <property type="match status" value="1"/>
</dbReference>
<dbReference type="SUPFAM" id="SSF47598">
    <property type="entry name" value="Ribbon-helix-helix"/>
    <property type="match status" value="1"/>
</dbReference>
<comment type="caution">
    <text evidence="2">The sequence shown here is derived from an EMBL/GenBank/DDBJ whole genome shotgun (WGS) entry which is preliminary data.</text>
</comment>
<dbReference type="GO" id="GO:0006355">
    <property type="term" value="P:regulation of DNA-templated transcription"/>
    <property type="evidence" value="ECO:0007669"/>
    <property type="project" value="InterPro"/>
</dbReference>
<dbReference type="AlphaFoldDB" id="A0A2A5CEA6"/>
<name>A0A2A5CEA6_9GAMM</name>
<gene>
    <name evidence="2" type="ORF">COA71_05785</name>
</gene>
<feature type="domain" description="Arc-like DNA binding" evidence="1">
    <location>
        <begin position="16"/>
        <end position="55"/>
    </location>
</feature>
<evidence type="ECO:0000259" key="1">
    <source>
        <dbReference type="Pfam" id="PF03869"/>
    </source>
</evidence>
<accession>A0A2A5CEA6</accession>
<dbReference type="GO" id="GO:0003677">
    <property type="term" value="F:DNA binding"/>
    <property type="evidence" value="ECO:0007669"/>
    <property type="project" value="InterPro"/>
</dbReference>
<protein>
    <recommendedName>
        <fullName evidence="1">Arc-like DNA binding domain-containing protein</fullName>
    </recommendedName>
</protein>
<evidence type="ECO:0000313" key="2">
    <source>
        <dbReference type="EMBL" id="PCJ42102.1"/>
    </source>
</evidence>
<dbReference type="Proteomes" id="UP000228987">
    <property type="component" value="Unassembled WGS sequence"/>
</dbReference>
<dbReference type="Pfam" id="PF03869">
    <property type="entry name" value="Arc"/>
    <property type="match status" value="1"/>
</dbReference>
<organism evidence="2 3">
    <name type="scientific">SAR86 cluster bacterium</name>
    <dbReference type="NCBI Taxonomy" id="2030880"/>
    <lineage>
        <taxon>Bacteria</taxon>
        <taxon>Pseudomonadati</taxon>
        <taxon>Pseudomonadota</taxon>
        <taxon>Gammaproteobacteria</taxon>
        <taxon>SAR86 cluster</taxon>
    </lineage>
</organism>
<evidence type="ECO:0000313" key="3">
    <source>
        <dbReference type="Proteomes" id="UP000228987"/>
    </source>
</evidence>
<dbReference type="InterPro" id="IPR005569">
    <property type="entry name" value="Arc_DNA-bd_dom"/>
</dbReference>
<dbReference type="InterPro" id="IPR010985">
    <property type="entry name" value="Ribbon_hlx_hlx"/>
</dbReference>